<evidence type="ECO:0000313" key="5">
    <source>
        <dbReference type="Proteomes" id="UP001480595"/>
    </source>
</evidence>
<evidence type="ECO:0000256" key="2">
    <source>
        <dbReference type="SAM" id="MobiDB-lite"/>
    </source>
</evidence>
<name>A0ABR1USX5_9PEZI</name>
<proteinExistence type="predicted"/>
<dbReference type="Proteomes" id="UP001480595">
    <property type="component" value="Unassembled WGS sequence"/>
</dbReference>
<reference evidence="4 5" key="1">
    <citation type="submission" date="2023-01" db="EMBL/GenBank/DDBJ databases">
        <title>Analysis of 21 Apiospora genomes using comparative genomics revels a genus with tremendous synthesis potential of carbohydrate active enzymes and secondary metabolites.</title>
        <authorList>
            <person name="Sorensen T."/>
        </authorList>
    </citation>
    <scope>NUCLEOTIDE SEQUENCE [LARGE SCALE GENOMIC DNA]</scope>
    <source>
        <strain evidence="4 5">CBS 135458</strain>
    </source>
</reference>
<protein>
    <recommendedName>
        <fullName evidence="3">Nephrocystin 3-like N-terminal domain-containing protein</fullName>
    </recommendedName>
</protein>
<gene>
    <name evidence="4" type="ORF">PG994_008407</name>
</gene>
<evidence type="ECO:0000256" key="1">
    <source>
        <dbReference type="ARBA" id="ARBA00022737"/>
    </source>
</evidence>
<evidence type="ECO:0000259" key="3">
    <source>
        <dbReference type="Pfam" id="PF24883"/>
    </source>
</evidence>
<dbReference type="PANTHER" id="PTHR10039">
    <property type="entry name" value="AMELOGENIN"/>
    <property type="match status" value="1"/>
</dbReference>
<comment type="caution">
    <text evidence="4">The sequence shown here is derived from an EMBL/GenBank/DDBJ whole genome shotgun (WGS) entry which is preliminary data.</text>
</comment>
<keyword evidence="1" id="KW-0677">Repeat</keyword>
<sequence>MAQPPDQPSAEFQAAKKGFLATLSTAERNQFSALCDQTSPEQLLDSITPFSRHFEKKRWAQLISKIQIFTEPFSVKFENIKKRFECHMNMVAQETELLQLHKTTKTNEALARQEYERANSLCDPESGAWLFNSHEFSTWQRWTSEVRMLWIKGKPGCGKSVLASNIVENLSASTNGGAVIIDSRFEPKKAETSIEYALSSGQKGQIRASPFIIRDLFFILLGNFPNFYVVVDAIDECEPGDKHEGNEQALREELQILYDGIVNAGVKLVVLSRPSVWGLSNLSTMSLIQSLHIISALLSENLKRYCHKGLHNLCGDGFLPPMDATSLRELCNTLVMGADGMFLWVRLMFSYLRSPGLAPPHLAVTIRLQAIRNLRYPETLDQASVSNESQEIVDEFTAFSETILFACSSLVELSTISSQHHYRFIYATTSEFFLFRLDSTGCSGLHHMQLSVRQYFQICESETEMELGVTCLRYLLTFVPARPLSGNILEAANRDEVSQKYRFAAYASAFWTAHLKHAKVFRPAVPGLTAQDSSQSAKPLATISTSDLTQSFVAKLSIWPSSIRLDDKEVWLQARHFLQKPRTSGWLDDEEEAEEKLQLAFPILVSRHDFNTFVILRTLYKLVRVGDSPGEVRFDSFVIPIDFNDQLASRWSSEHSGPRHIMPSNVGYKTDDSESTKLPGRRKLRGLSFSSCGKNLILDNVDDEYPYVHSIADFQIYKNLGQTLQKGKARDPQLATAVTEQDLRHGTSICLGSGTLHSQQMQQYTDNEGKAIVQGLQINQSTVTTLEVTQWSGDGEATTQSLVSLPAVESAKYLGASIKIPETSTERLQVVLNKNPRPLYNMRDEPDRHFPALIVKDQRAIPKGKKRQIEGKDDQVDEAEVTKYRRFDEME</sequence>
<dbReference type="SUPFAM" id="SSF52540">
    <property type="entry name" value="P-loop containing nucleoside triphosphate hydrolases"/>
    <property type="match status" value="1"/>
</dbReference>
<dbReference type="GeneID" id="92092879"/>
<dbReference type="InterPro" id="IPR056884">
    <property type="entry name" value="NPHP3-like_N"/>
</dbReference>
<keyword evidence="5" id="KW-1185">Reference proteome</keyword>
<dbReference type="Pfam" id="PF24883">
    <property type="entry name" value="NPHP3_N"/>
    <property type="match status" value="1"/>
</dbReference>
<dbReference type="EMBL" id="JAQQWL010000008">
    <property type="protein sequence ID" value="KAK8062041.1"/>
    <property type="molecule type" value="Genomic_DNA"/>
</dbReference>
<feature type="domain" description="Nephrocystin 3-like N-terminal" evidence="3">
    <location>
        <begin position="126"/>
        <end position="181"/>
    </location>
</feature>
<organism evidence="4 5">
    <name type="scientific">Apiospora phragmitis</name>
    <dbReference type="NCBI Taxonomy" id="2905665"/>
    <lineage>
        <taxon>Eukaryota</taxon>
        <taxon>Fungi</taxon>
        <taxon>Dikarya</taxon>
        <taxon>Ascomycota</taxon>
        <taxon>Pezizomycotina</taxon>
        <taxon>Sordariomycetes</taxon>
        <taxon>Xylariomycetidae</taxon>
        <taxon>Amphisphaeriales</taxon>
        <taxon>Apiosporaceae</taxon>
        <taxon>Apiospora</taxon>
    </lineage>
</organism>
<dbReference type="InterPro" id="IPR027417">
    <property type="entry name" value="P-loop_NTPase"/>
</dbReference>
<dbReference type="Gene3D" id="3.40.50.300">
    <property type="entry name" value="P-loop containing nucleotide triphosphate hydrolases"/>
    <property type="match status" value="1"/>
</dbReference>
<feature type="region of interest" description="Disordered" evidence="2">
    <location>
        <begin position="654"/>
        <end position="677"/>
    </location>
</feature>
<dbReference type="RefSeq" id="XP_066715303.1">
    <property type="nucleotide sequence ID" value="XM_066859816.1"/>
</dbReference>
<accession>A0ABR1USX5</accession>
<evidence type="ECO:0000313" key="4">
    <source>
        <dbReference type="EMBL" id="KAK8062041.1"/>
    </source>
</evidence>